<dbReference type="SUPFAM" id="SSF51998">
    <property type="entry name" value="PFL-like glycyl radical enzymes"/>
    <property type="match status" value="1"/>
</dbReference>
<dbReference type="NCBIfam" id="NF005497">
    <property type="entry name" value="PRK07111.1"/>
    <property type="match status" value="1"/>
</dbReference>
<evidence type="ECO:0000256" key="2">
    <source>
        <dbReference type="ARBA" id="ARBA00022840"/>
    </source>
</evidence>
<dbReference type="GO" id="GO:0004748">
    <property type="term" value="F:ribonucleoside-diphosphate reductase activity, thioredoxin disulfide as acceptor"/>
    <property type="evidence" value="ECO:0007669"/>
    <property type="project" value="TreeGrafter"/>
</dbReference>
<evidence type="ECO:0000256" key="3">
    <source>
        <dbReference type="PROSITE-ProRule" id="PRU00492"/>
    </source>
</evidence>
<name>A0A941CQ67_9CLOT</name>
<protein>
    <submittedName>
        <fullName evidence="5">Anaerobic ribonucleoside triphosphate reductase</fullName>
        <ecNumber evidence="5">1.17.4.2</ecNumber>
    </submittedName>
</protein>
<dbReference type="RefSeq" id="WP_211802015.1">
    <property type="nucleotide sequence ID" value="NZ_JAGSCS010000013.1"/>
</dbReference>
<evidence type="ECO:0000313" key="6">
    <source>
        <dbReference type="Proteomes" id="UP000675379"/>
    </source>
</evidence>
<dbReference type="Proteomes" id="UP000675379">
    <property type="component" value="Unassembled WGS sequence"/>
</dbReference>
<dbReference type="Pfam" id="PF13597">
    <property type="entry name" value="NRDD"/>
    <property type="match status" value="1"/>
</dbReference>
<keyword evidence="2 3" id="KW-0067">ATP-binding</keyword>
<keyword evidence="1 3" id="KW-0547">Nucleotide-binding</keyword>
<dbReference type="EMBL" id="JAGSCS010000013">
    <property type="protein sequence ID" value="MBR0576697.1"/>
    <property type="molecule type" value="Genomic_DNA"/>
</dbReference>
<evidence type="ECO:0000313" key="5">
    <source>
        <dbReference type="EMBL" id="MBR0576697.1"/>
    </source>
</evidence>
<evidence type="ECO:0000259" key="4">
    <source>
        <dbReference type="PROSITE" id="PS51161"/>
    </source>
</evidence>
<reference evidence="5" key="1">
    <citation type="submission" date="2021-04" db="EMBL/GenBank/DDBJ databases">
        <title>Proteiniclasticum sedimins sp. nov., an obligate anaerobic bacterium isolated from anaerobic sludge.</title>
        <authorList>
            <person name="Liu J."/>
        </authorList>
    </citation>
    <scope>NUCLEOTIDE SEQUENCE</scope>
    <source>
        <strain evidence="5">BAD-10</strain>
    </source>
</reference>
<organism evidence="5 6">
    <name type="scientific">Proteiniclasticum sediminis</name>
    <dbReference type="NCBI Taxonomy" id="2804028"/>
    <lineage>
        <taxon>Bacteria</taxon>
        <taxon>Bacillati</taxon>
        <taxon>Bacillota</taxon>
        <taxon>Clostridia</taxon>
        <taxon>Eubacteriales</taxon>
        <taxon>Clostridiaceae</taxon>
        <taxon>Proteiniclasticum</taxon>
    </lineage>
</organism>
<dbReference type="InterPro" id="IPR005144">
    <property type="entry name" value="ATP-cone_dom"/>
</dbReference>
<gene>
    <name evidence="5" type="ORF">KCG48_10150</name>
</gene>
<comment type="caution">
    <text evidence="5">The sequence shown here is derived from an EMBL/GenBank/DDBJ whole genome shotgun (WGS) entry which is preliminary data.</text>
</comment>
<evidence type="ECO:0000256" key="1">
    <source>
        <dbReference type="ARBA" id="ARBA00022741"/>
    </source>
</evidence>
<dbReference type="AlphaFoldDB" id="A0A941CQ67"/>
<dbReference type="PROSITE" id="PS51161">
    <property type="entry name" value="ATP_CONE"/>
    <property type="match status" value="1"/>
</dbReference>
<dbReference type="GO" id="GO:0008998">
    <property type="term" value="F:ribonucleoside-triphosphate reductase (thioredoxin) activity"/>
    <property type="evidence" value="ECO:0007669"/>
    <property type="project" value="UniProtKB-EC"/>
</dbReference>
<feature type="domain" description="ATP-cone" evidence="4">
    <location>
        <begin position="9"/>
        <end position="101"/>
    </location>
</feature>
<dbReference type="Pfam" id="PF03477">
    <property type="entry name" value="ATP-cone"/>
    <property type="match status" value="1"/>
</dbReference>
<keyword evidence="6" id="KW-1185">Reference proteome</keyword>
<dbReference type="PANTHER" id="PTHR21075">
    <property type="entry name" value="ANAEROBIC RIBONUCLEOSIDE-TRIPHOSPHATE REDUCTASE"/>
    <property type="match status" value="1"/>
</dbReference>
<dbReference type="InterPro" id="IPR012833">
    <property type="entry name" value="NrdD"/>
</dbReference>
<sequence>MEARIGEIRKVRKRDGRIVSYNHEKIVSAMGKAFLGTGTAVDPERLSRMADEVYGALAAKNEDVPGVEEIQDQVELILQENGDYKVAKAYILYRNHRSERRVMDSSLMKIYEKITFEDAKNADLKRENANVDGNTAMGTMLKYGSEGSKAFTELFVLPKDQSRAHRDGLIHIHDLDFYNFTTTCTQIDLIQLFKGGFSTGHGYLREPQDIMSYSALACIAIQSNQNDQHGGQSIPNFDYAMAQGVAKTYVRLFLTNLEKALALTAPEVNLPDLKTLHQDLTKKGHVLSMAGEKKYEEALESQLLTLGVTASVAQQALAFAQKEALRETDRNTFQAMEALIHNLNTMNSRAGAQVPFSSLNYGTDTSAEGRLVVKNLLLALEKGLGNHETPIFPIHIFRIKEGINYNPGEPNFDLFEQACAVSAKRLFPNFSFQDAPFNLKYYKPGHPETEISYMGCRTRVISDVLNPGNESPYGRGNLSFTSVNLPRLAIQAEGNLDRFWSSLEETMDLVVRQLLDRFQIQKAKKVKNFPFLMGQGVWTGSQTLSPEDTLEEVLKHGTLSMGFIGLAETLTALLGVHHGEDPKAQELGLAIIRRMRQRMEEETAKHQLNFSLIATPAEGLAGRFVRLDRKQFGTLPGITDKEYYTNSFHVPVGYSLSAFKKIGLEAPYHELTNAGHITYVELDGDTSKNPKAFMKIIRHMKESGIGYGSVNHPVDQDPLCSYVGIIGDTCPQCGRTEEEHPFVRIRRITGYLVGNLDRFNNAKLSEVRDRVVHGERN</sequence>
<dbReference type="GO" id="GO:0006260">
    <property type="term" value="P:DNA replication"/>
    <property type="evidence" value="ECO:0007669"/>
    <property type="project" value="InterPro"/>
</dbReference>
<dbReference type="CDD" id="cd01675">
    <property type="entry name" value="RNR_III"/>
    <property type="match status" value="1"/>
</dbReference>
<dbReference type="GO" id="GO:0031250">
    <property type="term" value="C:anaerobic ribonucleoside-triphosphate reductase complex"/>
    <property type="evidence" value="ECO:0007669"/>
    <property type="project" value="TreeGrafter"/>
</dbReference>
<dbReference type="PANTHER" id="PTHR21075:SF0">
    <property type="entry name" value="ANAEROBIC RIBONUCLEOSIDE-TRIPHOSPHATE REDUCTASE"/>
    <property type="match status" value="1"/>
</dbReference>
<dbReference type="GO" id="GO:0005524">
    <property type="term" value="F:ATP binding"/>
    <property type="evidence" value="ECO:0007669"/>
    <property type="project" value="UniProtKB-UniRule"/>
</dbReference>
<keyword evidence="5" id="KW-0560">Oxidoreductase</keyword>
<accession>A0A941CQ67</accession>
<dbReference type="GO" id="GO:0009265">
    <property type="term" value="P:2'-deoxyribonucleotide biosynthetic process"/>
    <property type="evidence" value="ECO:0007669"/>
    <property type="project" value="TreeGrafter"/>
</dbReference>
<dbReference type="EC" id="1.17.4.2" evidence="5"/>
<dbReference type="Gene3D" id="3.20.70.20">
    <property type="match status" value="1"/>
</dbReference>
<proteinExistence type="predicted"/>
<dbReference type="NCBIfam" id="TIGR02487">
    <property type="entry name" value="NrdD"/>
    <property type="match status" value="1"/>
</dbReference>